<protein>
    <submittedName>
        <fullName evidence="1">Glycosyltransferase</fullName>
    </submittedName>
</protein>
<proteinExistence type="predicted"/>
<dbReference type="SUPFAM" id="SSF53448">
    <property type="entry name" value="Nucleotide-diphospho-sugar transferases"/>
    <property type="match status" value="1"/>
</dbReference>
<name>A0A6N7QUQ4_9GAMM</name>
<keyword evidence="1" id="KW-0808">Transferase</keyword>
<keyword evidence="2" id="KW-1185">Reference proteome</keyword>
<dbReference type="Proteomes" id="UP000433788">
    <property type="component" value="Unassembled WGS sequence"/>
</dbReference>
<dbReference type="InterPro" id="IPR032466">
    <property type="entry name" value="Metal_Hydrolase"/>
</dbReference>
<gene>
    <name evidence="1" type="ORF">GH984_10270</name>
</gene>
<sequence>MQSSQTDRPLSIGIAVLAYSRPDHVKQVFDALRRLKVRRFLVFMDGADDRTIREKQEEIAAEATAIEWADVRLVRRRVNLGLRRSIVSAVSDTLQDHEAVILLEDDCIPQPGFFDYMQAGLTKYWRDRTVRSVCGYQFPHVSTISPTISGSLISRFVPWGWGTWRDRWIDYDTDLRHLLKLTHETGTYPKLPEDVRAYIDSYAALDDSNDIWSINWVLAHYLTNTMCLFPSRPLIANIGFDGTGVHCFKTDAFDTTAVHPAGPAQIQLPEVPSLDTVIDRRIIDYMESHWGKTMITATDTGQAPPSVSAANVGQVTRVILDNAPILDIHTHLFPPQHQKFSLSGADDLLTYHYLTVECLTVSGIAPKRFFALSKRKQAEVVWDTLFRANTPFSEATKGVVTVLKFLGIEPGLFPYSEIKRAIDSSRLNDEELLNRLNIERVIMTNDPCDEEEWSLFERSDWNRDRYGAALRLDTLLLKPRAAAVSLARLGLIRSAESIEILEFQALLDRWAETSRPEYVALSLDGVQLKSLRSDKLFLDALLPWLQENRMPLALMVGVKRQVNPDYELGGDGLGVAGLSEVEYLARSFPELRILITHLHHDAHHALTVLARKFPNLKLFGFWWFNNQPSLVQQTLRMRFDLLGFGFVPQHSDARVLEQLIFKWGHFKDQLHDALVERYQELILAGWNVTEDTIRRDIATLLHDKPASLLHSGCSTACGLEISASGS</sequence>
<dbReference type="AlphaFoldDB" id="A0A6N7QUQ4"/>
<dbReference type="Gene3D" id="1.10.2020.10">
    <property type="entry name" value="uronate isomerase, domain 2, chain A"/>
    <property type="match status" value="1"/>
</dbReference>
<evidence type="ECO:0000313" key="2">
    <source>
        <dbReference type="Proteomes" id="UP000433788"/>
    </source>
</evidence>
<dbReference type="RefSeq" id="WP_153720125.1">
    <property type="nucleotide sequence ID" value="NZ_WJPP01000005.1"/>
</dbReference>
<organism evidence="1 2">
    <name type="scientific">Spiribacter salilacus</name>
    <dbReference type="NCBI Taxonomy" id="2664894"/>
    <lineage>
        <taxon>Bacteria</taxon>
        <taxon>Pseudomonadati</taxon>
        <taxon>Pseudomonadota</taxon>
        <taxon>Gammaproteobacteria</taxon>
        <taxon>Chromatiales</taxon>
        <taxon>Ectothiorhodospiraceae</taxon>
        <taxon>Spiribacter</taxon>
    </lineage>
</organism>
<dbReference type="Gene3D" id="3.90.550.10">
    <property type="entry name" value="Spore Coat Polysaccharide Biosynthesis Protein SpsA, Chain A"/>
    <property type="match status" value="1"/>
</dbReference>
<accession>A0A6N7QUQ4</accession>
<dbReference type="EMBL" id="WJPP01000005">
    <property type="protein sequence ID" value="MRH79083.1"/>
    <property type="molecule type" value="Genomic_DNA"/>
</dbReference>
<dbReference type="GO" id="GO:0016740">
    <property type="term" value="F:transferase activity"/>
    <property type="evidence" value="ECO:0007669"/>
    <property type="project" value="UniProtKB-KW"/>
</dbReference>
<reference evidence="1 2" key="1">
    <citation type="submission" date="2019-11" db="EMBL/GenBank/DDBJ databases">
        <authorList>
            <person name="Zhang X.Y."/>
        </authorList>
    </citation>
    <scope>NUCLEOTIDE SEQUENCE [LARGE SCALE GENOMIC DNA]</scope>
    <source>
        <strain evidence="1 2">C176</strain>
    </source>
</reference>
<evidence type="ECO:0000313" key="1">
    <source>
        <dbReference type="EMBL" id="MRH79083.1"/>
    </source>
</evidence>
<dbReference type="SUPFAM" id="SSF51556">
    <property type="entry name" value="Metallo-dependent hydrolases"/>
    <property type="match status" value="1"/>
</dbReference>
<comment type="caution">
    <text evidence="1">The sequence shown here is derived from an EMBL/GenBank/DDBJ whole genome shotgun (WGS) entry which is preliminary data.</text>
</comment>
<dbReference type="Gene3D" id="3.20.20.140">
    <property type="entry name" value="Metal-dependent hydrolases"/>
    <property type="match status" value="1"/>
</dbReference>
<dbReference type="InterPro" id="IPR029044">
    <property type="entry name" value="Nucleotide-diphossugar_trans"/>
</dbReference>